<organism evidence="8 9">
    <name type="scientific">Bradyrhizobium lablabi</name>
    <dbReference type="NCBI Taxonomy" id="722472"/>
    <lineage>
        <taxon>Bacteria</taxon>
        <taxon>Pseudomonadati</taxon>
        <taxon>Pseudomonadota</taxon>
        <taxon>Alphaproteobacteria</taxon>
        <taxon>Hyphomicrobiales</taxon>
        <taxon>Nitrobacteraceae</taxon>
        <taxon>Bradyrhizobium</taxon>
    </lineage>
</organism>
<evidence type="ECO:0000259" key="6">
    <source>
        <dbReference type="PROSITE" id="PS50113"/>
    </source>
</evidence>
<sequence>MSDRRQSSSGGPLRLFTPGAVVIIFALVMTACIVGIVVWKALEAKTSTLARGNTDIQNLAHSLAEHAAHTIQAADITLTGMVSLLAYRDPLPERFNKYLAEAVATLPQLREIGVLDVDGEWQYSSLPETPHHNNADRKYFIFHRDTPGKALRISESFQSRLTGRPTILLTKRIEHQDGNFAGVLVAAVDSDYFNGFYRMFQLGPDGGITLIRSDGTVLIRWPLSDATADLSKTDLFTKHLKLSSVGAYKIVSPFDGIAKYFGYEETPKYPVVVTVAMSEDWLLAGWMTTLRTDALVAGVLLCVIVLLAAVLSSQFRFRIRTERRLRDSESRYRLLANNIADIIILIDARGILRFVSHSVEPVLGLRAQDLIGTSCFNLVHPDDVAAVQAASARLGDPGAVSTVAFRIPRVDGSLAWVEVNFKRASDNDDAARTEFVGVLRDVTERKRMEDKLNLLNRRLTQLAATDGLTGLTNRRSFDSFLRREYEACERISVLLFDIDNFKGYNDSYGHQAGDRCLQAVARVIGDATSDISGLSARYGGEEFAVVLPNTSEDAALKAAESIRLTVRALGILNVAASRGYVTISAGVAARTPATLDETALVGEADTALYEAKRLGRNRSVVYSAIDLRYVDAASIQPDPPGPAGQQEPMRQPIDLTAK</sequence>
<name>A0A1H4N6N8_9BRAD</name>
<feature type="domain" description="GGDEF" evidence="7">
    <location>
        <begin position="489"/>
        <end position="624"/>
    </location>
</feature>
<dbReference type="NCBIfam" id="TIGR00254">
    <property type="entry name" value="GGDEF"/>
    <property type="match status" value="1"/>
</dbReference>
<evidence type="ECO:0000313" key="9">
    <source>
        <dbReference type="Proteomes" id="UP000183208"/>
    </source>
</evidence>
<dbReference type="EC" id="2.7.7.65" evidence="1"/>
<evidence type="ECO:0000259" key="5">
    <source>
        <dbReference type="PROSITE" id="PS50112"/>
    </source>
</evidence>
<dbReference type="PANTHER" id="PTHR45138">
    <property type="entry name" value="REGULATORY COMPONENTS OF SENSORY TRANSDUCTION SYSTEM"/>
    <property type="match status" value="1"/>
</dbReference>
<dbReference type="PANTHER" id="PTHR45138:SF9">
    <property type="entry name" value="DIGUANYLATE CYCLASE DGCM-RELATED"/>
    <property type="match status" value="1"/>
</dbReference>
<dbReference type="InterPro" id="IPR029787">
    <property type="entry name" value="Nucleotide_cyclase"/>
</dbReference>
<dbReference type="InterPro" id="IPR035965">
    <property type="entry name" value="PAS-like_dom_sf"/>
</dbReference>
<dbReference type="InterPro" id="IPR054327">
    <property type="entry name" value="His-kinase-like_sensor"/>
</dbReference>
<keyword evidence="4" id="KW-0812">Transmembrane</keyword>
<dbReference type="FunFam" id="3.30.70.270:FF:000001">
    <property type="entry name" value="Diguanylate cyclase domain protein"/>
    <property type="match status" value="1"/>
</dbReference>
<dbReference type="InterPro" id="IPR000014">
    <property type="entry name" value="PAS"/>
</dbReference>
<dbReference type="GO" id="GO:0005886">
    <property type="term" value="C:plasma membrane"/>
    <property type="evidence" value="ECO:0007669"/>
    <property type="project" value="TreeGrafter"/>
</dbReference>
<dbReference type="GO" id="GO:0043709">
    <property type="term" value="P:cell adhesion involved in single-species biofilm formation"/>
    <property type="evidence" value="ECO:0007669"/>
    <property type="project" value="TreeGrafter"/>
</dbReference>
<dbReference type="SMART" id="SM00267">
    <property type="entry name" value="GGDEF"/>
    <property type="match status" value="1"/>
</dbReference>
<protein>
    <recommendedName>
        <fullName evidence="1">diguanylate cyclase</fullName>
        <ecNumber evidence="1">2.7.7.65</ecNumber>
    </recommendedName>
</protein>
<dbReference type="AlphaFoldDB" id="A0A1H4N6N8"/>
<keyword evidence="4" id="KW-0472">Membrane</keyword>
<gene>
    <name evidence="8" type="ORF">SAMN05444171_0201</name>
</gene>
<dbReference type="CDD" id="cd12915">
    <property type="entry name" value="PDC2_DGC_like"/>
    <property type="match status" value="1"/>
</dbReference>
<dbReference type="PROSITE" id="PS50112">
    <property type="entry name" value="PAS"/>
    <property type="match status" value="1"/>
</dbReference>
<proteinExistence type="predicted"/>
<dbReference type="GO" id="GO:0052621">
    <property type="term" value="F:diguanylate cyclase activity"/>
    <property type="evidence" value="ECO:0007669"/>
    <property type="project" value="UniProtKB-EC"/>
</dbReference>
<feature type="transmembrane region" description="Helical" evidence="4">
    <location>
        <begin position="20"/>
        <end position="42"/>
    </location>
</feature>
<feature type="region of interest" description="Disordered" evidence="3">
    <location>
        <begin position="635"/>
        <end position="658"/>
    </location>
</feature>
<evidence type="ECO:0000256" key="4">
    <source>
        <dbReference type="SAM" id="Phobius"/>
    </source>
</evidence>
<dbReference type="PROSITE" id="PS50887">
    <property type="entry name" value="GGDEF"/>
    <property type="match status" value="1"/>
</dbReference>
<dbReference type="InterPro" id="IPR000700">
    <property type="entry name" value="PAS-assoc_C"/>
</dbReference>
<dbReference type="SUPFAM" id="SSF55785">
    <property type="entry name" value="PYP-like sensor domain (PAS domain)"/>
    <property type="match status" value="1"/>
</dbReference>
<dbReference type="PROSITE" id="PS50113">
    <property type="entry name" value="PAC"/>
    <property type="match status" value="1"/>
</dbReference>
<dbReference type="InterPro" id="IPR050469">
    <property type="entry name" value="Diguanylate_Cyclase"/>
</dbReference>
<evidence type="ECO:0000256" key="1">
    <source>
        <dbReference type="ARBA" id="ARBA00012528"/>
    </source>
</evidence>
<evidence type="ECO:0000256" key="2">
    <source>
        <dbReference type="ARBA" id="ARBA00034247"/>
    </source>
</evidence>
<dbReference type="InterPro" id="IPR000160">
    <property type="entry name" value="GGDEF_dom"/>
</dbReference>
<feature type="domain" description="PAS" evidence="5">
    <location>
        <begin position="328"/>
        <end position="388"/>
    </location>
</feature>
<dbReference type="GO" id="GO:0006355">
    <property type="term" value="P:regulation of DNA-templated transcription"/>
    <property type="evidence" value="ECO:0007669"/>
    <property type="project" value="InterPro"/>
</dbReference>
<evidence type="ECO:0000259" key="7">
    <source>
        <dbReference type="PROSITE" id="PS50887"/>
    </source>
</evidence>
<dbReference type="Pfam" id="PF00990">
    <property type="entry name" value="GGDEF"/>
    <property type="match status" value="1"/>
</dbReference>
<feature type="domain" description="PAC" evidence="6">
    <location>
        <begin position="401"/>
        <end position="454"/>
    </location>
</feature>
<evidence type="ECO:0000313" key="8">
    <source>
        <dbReference type="EMBL" id="SEB90797.1"/>
    </source>
</evidence>
<dbReference type="CDD" id="cd12914">
    <property type="entry name" value="PDC1_DGC_like"/>
    <property type="match status" value="1"/>
</dbReference>
<dbReference type="PROSITE" id="PS51257">
    <property type="entry name" value="PROKAR_LIPOPROTEIN"/>
    <property type="match status" value="1"/>
</dbReference>
<dbReference type="Gene3D" id="3.30.70.270">
    <property type="match status" value="1"/>
</dbReference>
<evidence type="ECO:0000256" key="3">
    <source>
        <dbReference type="SAM" id="MobiDB-lite"/>
    </source>
</evidence>
<dbReference type="GO" id="GO:1902201">
    <property type="term" value="P:negative regulation of bacterial-type flagellum-dependent cell motility"/>
    <property type="evidence" value="ECO:0007669"/>
    <property type="project" value="TreeGrafter"/>
</dbReference>
<dbReference type="SUPFAM" id="SSF55073">
    <property type="entry name" value="Nucleotide cyclase"/>
    <property type="match status" value="1"/>
</dbReference>
<accession>A0A1H4N6N8</accession>
<dbReference type="CDD" id="cd00130">
    <property type="entry name" value="PAS"/>
    <property type="match status" value="1"/>
</dbReference>
<dbReference type="RefSeq" id="WP_074814445.1">
    <property type="nucleotide sequence ID" value="NZ_FNTI01000001.1"/>
</dbReference>
<dbReference type="Pfam" id="PF22588">
    <property type="entry name" value="dCache_1_like"/>
    <property type="match status" value="1"/>
</dbReference>
<reference evidence="8 9" key="1">
    <citation type="submission" date="2016-10" db="EMBL/GenBank/DDBJ databases">
        <authorList>
            <person name="de Groot N.N."/>
        </authorList>
    </citation>
    <scope>NUCLEOTIDE SEQUENCE [LARGE SCALE GENOMIC DNA]</scope>
    <source>
        <strain evidence="8 9">GAS522</strain>
    </source>
</reference>
<dbReference type="OrthoDB" id="9812260at2"/>
<dbReference type="Proteomes" id="UP000183208">
    <property type="component" value="Unassembled WGS sequence"/>
</dbReference>
<keyword evidence="4" id="KW-1133">Transmembrane helix</keyword>
<dbReference type="CDD" id="cd01949">
    <property type="entry name" value="GGDEF"/>
    <property type="match status" value="1"/>
</dbReference>
<dbReference type="EMBL" id="FNTI01000001">
    <property type="protein sequence ID" value="SEB90797.1"/>
    <property type="molecule type" value="Genomic_DNA"/>
</dbReference>
<feature type="transmembrane region" description="Helical" evidence="4">
    <location>
        <begin position="294"/>
        <end position="313"/>
    </location>
</feature>
<dbReference type="SMART" id="SM00091">
    <property type="entry name" value="PAS"/>
    <property type="match status" value="1"/>
</dbReference>
<dbReference type="NCBIfam" id="TIGR00229">
    <property type="entry name" value="sensory_box"/>
    <property type="match status" value="1"/>
</dbReference>
<comment type="catalytic activity">
    <reaction evidence="2">
        <text>2 GTP = 3',3'-c-di-GMP + 2 diphosphate</text>
        <dbReference type="Rhea" id="RHEA:24898"/>
        <dbReference type="ChEBI" id="CHEBI:33019"/>
        <dbReference type="ChEBI" id="CHEBI:37565"/>
        <dbReference type="ChEBI" id="CHEBI:58805"/>
        <dbReference type="EC" id="2.7.7.65"/>
    </reaction>
</comment>
<dbReference type="Pfam" id="PF00989">
    <property type="entry name" value="PAS"/>
    <property type="match status" value="1"/>
</dbReference>
<dbReference type="InterPro" id="IPR043128">
    <property type="entry name" value="Rev_trsase/Diguanyl_cyclase"/>
</dbReference>
<dbReference type="Gene3D" id="3.30.450.20">
    <property type="entry name" value="PAS domain"/>
    <property type="match status" value="3"/>
</dbReference>
<dbReference type="InterPro" id="IPR013767">
    <property type="entry name" value="PAS_fold"/>
</dbReference>